<gene>
    <name evidence="2" type="ORF">KCU76_g1638</name>
    <name evidence="3" type="ORF">KCU98_g10948</name>
</gene>
<proteinExistence type="predicted"/>
<dbReference type="EMBL" id="JAHFXS010001691">
    <property type="protein sequence ID" value="KAG9976086.1"/>
    <property type="molecule type" value="Genomic_DNA"/>
</dbReference>
<protein>
    <submittedName>
        <fullName evidence="3">Uncharacterized protein</fullName>
    </submittedName>
</protein>
<comment type="caution">
    <text evidence="3">The sequence shown here is derived from an EMBL/GenBank/DDBJ whole genome shotgun (WGS) entry which is preliminary data.</text>
</comment>
<feature type="compositionally biased region" description="Basic and acidic residues" evidence="1">
    <location>
        <begin position="198"/>
        <end position="234"/>
    </location>
</feature>
<evidence type="ECO:0000256" key="1">
    <source>
        <dbReference type="SAM" id="MobiDB-lite"/>
    </source>
</evidence>
<dbReference type="AlphaFoldDB" id="A0A9P8FJ59"/>
<accession>A0A9P8FJ59</accession>
<dbReference type="Proteomes" id="UP000779574">
    <property type="component" value="Unassembled WGS sequence"/>
</dbReference>
<dbReference type="Proteomes" id="UP000729357">
    <property type="component" value="Unassembled WGS sequence"/>
</dbReference>
<dbReference type="EMBL" id="JAHFXF010000036">
    <property type="protein sequence ID" value="KAG9699315.1"/>
    <property type="molecule type" value="Genomic_DNA"/>
</dbReference>
<feature type="non-terminal residue" evidence="3">
    <location>
        <position position="234"/>
    </location>
</feature>
<evidence type="ECO:0000313" key="4">
    <source>
        <dbReference type="Proteomes" id="UP000729357"/>
    </source>
</evidence>
<evidence type="ECO:0000313" key="3">
    <source>
        <dbReference type="EMBL" id="KAG9976086.1"/>
    </source>
</evidence>
<keyword evidence="4" id="KW-1185">Reference proteome</keyword>
<feature type="region of interest" description="Disordered" evidence="1">
    <location>
        <begin position="193"/>
        <end position="234"/>
    </location>
</feature>
<reference evidence="3" key="2">
    <citation type="submission" date="2021-08" db="EMBL/GenBank/DDBJ databases">
        <authorList>
            <person name="Gostincar C."/>
            <person name="Sun X."/>
            <person name="Song Z."/>
            <person name="Gunde-Cimerman N."/>
        </authorList>
    </citation>
    <scope>NUCLEOTIDE SEQUENCE</scope>
    <source>
        <strain evidence="3">EXF-9298</strain>
        <strain evidence="2">EXF-9911</strain>
    </source>
</reference>
<organism evidence="3 4">
    <name type="scientific">Aureobasidium melanogenum</name>
    <name type="common">Aureobasidium pullulans var. melanogenum</name>
    <dbReference type="NCBI Taxonomy" id="46634"/>
    <lineage>
        <taxon>Eukaryota</taxon>
        <taxon>Fungi</taxon>
        <taxon>Dikarya</taxon>
        <taxon>Ascomycota</taxon>
        <taxon>Pezizomycotina</taxon>
        <taxon>Dothideomycetes</taxon>
        <taxon>Dothideomycetidae</taxon>
        <taxon>Dothideales</taxon>
        <taxon>Saccotheciaceae</taxon>
        <taxon>Aureobasidium</taxon>
    </lineage>
</organism>
<sequence length="234" mass="25627">MALEASFSAAAAAPEPAATPSETATAAPAPETAAVPVPLCQERPAPGTFMFLPRGAPWVNELPNAPGGDPTGHPVLVLPATNDDPDKVRFLFTTTKDITENCNARSWGENYLPLGDQVHPWREPVALCGSFPRPTSLNVTSKYNVPWRCLESLSVNAPGVPAPCLSPQGLEKVNEFVKCPRFDKSTRWIRKQAPVAPAKRDDSVPYKLRHDAPDYVPRQNEHKAWSSTNWRREN</sequence>
<feature type="region of interest" description="Disordered" evidence="1">
    <location>
        <begin position="1"/>
        <end position="29"/>
    </location>
</feature>
<evidence type="ECO:0000313" key="2">
    <source>
        <dbReference type="EMBL" id="KAG9699315.1"/>
    </source>
</evidence>
<dbReference type="OrthoDB" id="3918429at2759"/>
<name>A0A9P8FJ59_AURME</name>
<reference evidence="3" key="1">
    <citation type="journal article" date="2021" name="J Fungi (Basel)">
        <title>Virulence traits and population genomics of the black yeast Aureobasidium melanogenum.</title>
        <authorList>
            <person name="Cernosa A."/>
            <person name="Sun X."/>
            <person name="Gostincar C."/>
            <person name="Fang C."/>
            <person name="Gunde-Cimerman N."/>
            <person name="Song Z."/>
        </authorList>
    </citation>
    <scope>NUCLEOTIDE SEQUENCE</scope>
    <source>
        <strain evidence="3">EXF-9298</strain>
        <strain evidence="2">EXF-9911</strain>
    </source>
</reference>